<dbReference type="Pfam" id="PF05699">
    <property type="entry name" value="Dimer_Tnp_hAT"/>
    <property type="match status" value="1"/>
</dbReference>
<name>A0A3Q7FFY7_SOLLC</name>
<accession>A0A3Q7FFY7</accession>
<feature type="domain" description="HAT C-terminal dimerisation" evidence="2">
    <location>
        <begin position="28"/>
        <end position="68"/>
    </location>
</feature>
<reference evidence="3" key="1">
    <citation type="journal article" date="2012" name="Nature">
        <title>The tomato genome sequence provides insights into fleshy fruit evolution.</title>
        <authorList>
            <consortium name="Tomato Genome Consortium"/>
        </authorList>
    </citation>
    <scope>NUCLEOTIDE SEQUENCE [LARGE SCALE GENOMIC DNA]</scope>
    <source>
        <strain evidence="3">cv. Heinz 1706</strain>
    </source>
</reference>
<dbReference type="InParanoid" id="A0A3Q7FFY7"/>
<dbReference type="SUPFAM" id="SSF53098">
    <property type="entry name" value="Ribonuclease H-like"/>
    <property type="match status" value="1"/>
</dbReference>
<protein>
    <recommendedName>
        <fullName evidence="2">HAT C-terminal dimerisation domain-containing protein</fullName>
    </recommendedName>
</protein>
<dbReference type="AlphaFoldDB" id="A0A3Q7FFY7"/>
<dbReference type="OMA" id="PFRACLT"/>
<proteinExistence type="predicted"/>
<reference evidence="3" key="2">
    <citation type="submission" date="2019-01" db="UniProtKB">
        <authorList>
            <consortium name="EnsemblPlants"/>
        </authorList>
    </citation>
    <scope>IDENTIFICATION</scope>
    <source>
        <strain evidence="3">cv. Heinz 1706</strain>
    </source>
</reference>
<sequence>MLVAPSPCSSLDTSTSGLSGSSVSTQVIPVSNVAYKSAFSTGGRLLDQLRISLTPKLVQVLVFLQDWLRSEKLKQPGSLEEDLDNLEQIEKDFANEGKDPTIVDV</sequence>
<feature type="compositionally biased region" description="Low complexity" evidence="1">
    <location>
        <begin position="9"/>
        <end position="22"/>
    </location>
</feature>
<keyword evidence="4" id="KW-1185">Reference proteome</keyword>
<dbReference type="Proteomes" id="UP000004994">
    <property type="component" value="Chromosome 2"/>
</dbReference>
<dbReference type="InterPro" id="IPR008906">
    <property type="entry name" value="HATC_C_dom"/>
</dbReference>
<dbReference type="Gramene" id="Solyc02g014183.1.1">
    <property type="protein sequence ID" value="Solyc02g014183.1.1"/>
    <property type="gene ID" value="Solyc02g014183.1"/>
</dbReference>
<evidence type="ECO:0000256" key="1">
    <source>
        <dbReference type="SAM" id="MobiDB-lite"/>
    </source>
</evidence>
<feature type="region of interest" description="Disordered" evidence="1">
    <location>
        <begin position="1"/>
        <end position="22"/>
    </location>
</feature>
<evidence type="ECO:0000313" key="3">
    <source>
        <dbReference type="EnsemblPlants" id="Solyc02g014183.1.1"/>
    </source>
</evidence>
<dbReference type="PANTHER" id="PTHR23272:SF184">
    <property type="entry name" value="OS03G0311250 PROTEIN"/>
    <property type="match status" value="1"/>
</dbReference>
<dbReference type="EnsemblPlants" id="Solyc02g014183.1.1">
    <property type="protein sequence ID" value="Solyc02g014183.1.1"/>
    <property type="gene ID" value="Solyc02g014183.1"/>
</dbReference>
<dbReference type="PANTHER" id="PTHR23272">
    <property type="entry name" value="BED FINGER-RELATED"/>
    <property type="match status" value="1"/>
</dbReference>
<dbReference type="InterPro" id="IPR012337">
    <property type="entry name" value="RNaseH-like_sf"/>
</dbReference>
<dbReference type="GO" id="GO:0046983">
    <property type="term" value="F:protein dimerization activity"/>
    <property type="evidence" value="ECO:0007669"/>
    <property type="project" value="InterPro"/>
</dbReference>
<evidence type="ECO:0000313" key="4">
    <source>
        <dbReference type="Proteomes" id="UP000004994"/>
    </source>
</evidence>
<evidence type="ECO:0000259" key="2">
    <source>
        <dbReference type="Pfam" id="PF05699"/>
    </source>
</evidence>
<organism evidence="3">
    <name type="scientific">Solanum lycopersicum</name>
    <name type="common">Tomato</name>
    <name type="synonym">Lycopersicon esculentum</name>
    <dbReference type="NCBI Taxonomy" id="4081"/>
    <lineage>
        <taxon>Eukaryota</taxon>
        <taxon>Viridiplantae</taxon>
        <taxon>Streptophyta</taxon>
        <taxon>Embryophyta</taxon>
        <taxon>Tracheophyta</taxon>
        <taxon>Spermatophyta</taxon>
        <taxon>Magnoliopsida</taxon>
        <taxon>eudicotyledons</taxon>
        <taxon>Gunneridae</taxon>
        <taxon>Pentapetalae</taxon>
        <taxon>asterids</taxon>
        <taxon>lamiids</taxon>
        <taxon>Solanales</taxon>
        <taxon>Solanaceae</taxon>
        <taxon>Solanoideae</taxon>
        <taxon>Solaneae</taxon>
        <taxon>Solanum</taxon>
        <taxon>Solanum subgen. Lycopersicon</taxon>
    </lineage>
</organism>